<feature type="region of interest" description="Disordered" evidence="1">
    <location>
        <begin position="37"/>
        <end position="72"/>
    </location>
</feature>
<dbReference type="RefSeq" id="WP_252081847.1">
    <property type="nucleotide sequence ID" value="NZ_CP092418.1"/>
</dbReference>
<gene>
    <name evidence="2" type="ORF">MJO52_11735</name>
</gene>
<dbReference type="EMBL" id="CP092418">
    <property type="protein sequence ID" value="USD19753.1"/>
    <property type="molecule type" value="Genomic_DNA"/>
</dbReference>
<feature type="compositionally biased region" description="Basic and acidic residues" evidence="1">
    <location>
        <begin position="42"/>
        <end position="62"/>
    </location>
</feature>
<keyword evidence="3" id="KW-1185">Reference proteome</keyword>
<evidence type="ECO:0000256" key="1">
    <source>
        <dbReference type="SAM" id="MobiDB-lite"/>
    </source>
</evidence>
<organism evidence="2 3">
    <name type="scientific">Microbulbifer variabilis</name>
    <dbReference type="NCBI Taxonomy" id="266805"/>
    <lineage>
        <taxon>Bacteria</taxon>
        <taxon>Pseudomonadati</taxon>
        <taxon>Pseudomonadota</taxon>
        <taxon>Gammaproteobacteria</taxon>
        <taxon>Cellvibrionales</taxon>
        <taxon>Microbulbiferaceae</taxon>
        <taxon>Microbulbifer</taxon>
    </lineage>
</organism>
<reference evidence="2" key="1">
    <citation type="submission" date="2022-02" db="EMBL/GenBank/DDBJ databases">
        <title>Coral-associated bacteria.</title>
        <authorList>
            <person name="Tang K."/>
            <person name="Wang X."/>
        </authorList>
    </citation>
    <scope>NUCLEOTIDE SEQUENCE</scope>
    <source>
        <strain evidence="2">SCSIO 43006</strain>
    </source>
</reference>
<accession>A0ABY4V651</accession>
<protein>
    <submittedName>
        <fullName evidence="2">Uncharacterized protein</fullName>
    </submittedName>
</protein>
<sequence>MNDKIKDFNTAHDAKLKKLSKEERAKAGLKKLAQQMKVGKGKIKEPEGLASGKSDKDGKMIIDLDEDHDDER</sequence>
<dbReference type="Proteomes" id="UP001055658">
    <property type="component" value="Chromosome"/>
</dbReference>
<evidence type="ECO:0000313" key="3">
    <source>
        <dbReference type="Proteomes" id="UP001055658"/>
    </source>
</evidence>
<feature type="compositionally biased region" description="Acidic residues" evidence="1">
    <location>
        <begin position="63"/>
        <end position="72"/>
    </location>
</feature>
<evidence type="ECO:0000313" key="2">
    <source>
        <dbReference type="EMBL" id="USD19753.1"/>
    </source>
</evidence>
<name>A0ABY4V651_9GAMM</name>
<proteinExistence type="predicted"/>